<reference evidence="2 3" key="1">
    <citation type="journal article" date="2011" name="Stand. Genomic Sci.">
        <title>Complete genome sequence of the halophilic and highly halotolerant Chromohalobacter salexigens type strain (1H11(T)).</title>
        <authorList>
            <person name="Copeland A."/>
            <person name="O'Connor K."/>
            <person name="Lucas S."/>
            <person name="Lapidus A."/>
            <person name="Berry K.W."/>
            <person name="Detter J.C."/>
            <person name="Del Rio T.G."/>
            <person name="Hammon N."/>
            <person name="Dalin E."/>
            <person name="Tice H."/>
            <person name="Pitluck S."/>
            <person name="Bruce D."/>
            <person name="Goodwin L."/>
            <person name="Han C."/>
            <person name="Tapia R."/>
            <person name="Saunders E."/>
            <person name="Schmutz J."/>
            <person name="Brettin T."/>
            <person name="Larimer F."/>
            <person name="Land M."/>
            <person name="Hauser L."/>
            <person name="Vargas C."/>
            <person name="Nieto J.J."/>
            <person name="Kyrpides N.C."/>
            <person name="Ivanova N."/>
            <person name="Goker M."/>
            <person name="Klenk H.P."/>
            <person name="Csonka L.N."/>
            <person name="Woyke T."/>
        </authorList>
    </citation>
    <scope>NUCLEOTIDE SEQUENCE [LARGE SCALE GENOMIC DNA]</scope>
    <source>
        <strain evidence="3">ATCC BAA-138 / DSM 3043 / CIP 106854 / NCIMB 13768 / 1H11</strain>
    </source>
</reference>
<dbReference type="OrthoDB" id="6183111at2"/>
<dbReference type="STRING" id="290398.Csal_3156"/>
<accession>Q1QSQ8</accession>
<keyword evidence="3" id="KW-1185">Reference proteome</keyword>
<feature type="chain" id="PRO_5004195904" description="DUF3261 domain-containing protein" evidence="1">
    <location>
        <begin position="24"/>
        <end position="165"/>
    </location>
</feature>
<name>Q1QSQ8_CHRI1</name>
<gene>
    <name evidence="2" type="ordered locus">Csal_3156</name>
</gene>
<dbReference type="Proteomes" id="UP000000239">
    <property type="component" value="Chromosome"/>
</dbReference>
<evidence type="ECO:0000313" key="3">
    <source>
        <dbReference type="Proteomes" id="UP000000239"/>
    </source>
</evidence>
<dbReference type="EMBL" id="CP000285">
    <property type="protein sequence ID" value="ABE60500.1"/>
    <property type="molecule type" value="Genomic_DNA"/>
</dbReference>
<protein>
    <recommendedName>
        <fullName evidence="4">DUF3261 domain-containing protein</fullName>
    </recommendedName>
</protein>
<dbReference type="AlphaFoldDB" id="Q1QSQ8"/>
<evidence type="ECO:0000256" key="1">
    <source>
        <dbReference type="SAM" id="SignalP"/>
    </source>
</evidence>
<dbReference type="GeneID" id="95335851"/>
<feature type="signal peptide" evidence="1">
    <location>
        <begin position="1"/>
        <end position="23"/>
    </location>
</feature>
<organism evidence="2 3">
    <name type="scientific">Chromohalobacter israelensis (strain ATCC BAA-138 / DSM 3043 / CIP 106854 / NCIMB 13768 / 1H11)</name>
    <name type="common">Chromohalobacter salexigens</name>
    <dbReference type="NCBI Taxonomy" id="290398"/>
    <lineage>
        <taxon>Bacteria</taxon>
        <taxon>Pseudomonadati</taxon>
        <taxon>Pseudomonadota</taxon>
        <taxon>Gammaproteobacteria</taxon>
        <taxon>Oceanospirillales</taxon>
        <taxon>Halomonadaceae</taxon>
        <taxon>Chromohalobacter</taxon>
    </lineage>
</organism>
<evidence type="ECO:0000313" key="2">
    <source>
        <dbReference type="EMBL" id="ABE60500.1"/>
    </source>
</evidence>
<dbReference type="PROSITE" id="PS51257">
    <property type="entry name" value="PROKAR_LIPOPROTEIN"/>
    <property type="match status" value="1"/>
</dbReference>
<sequence>MSRHRVRPRVWLLALCLSLAGCAGLDEEPRNMRQAVYGMSSQAAEALLASPPWSGMSQDMVVMLAPPTVDATLGISAGRLTETLGRALLALEDGPQVLDWTPSMMADDAPANHWILESRLDGNGVIRLSDRELLPYQWEITLRRPGEEAPSWRATLAGALDASAL</sequence>
<dbReference type="KEGG" id="csa:Csal_3156"/>
<proteinExistence type="predicted"/>
<evidence type="ECO:0008006" key="4">
    <source>
        <dbReference type="Google" id="ProtNLM"/>
    </source>
</evidence>
<dbReference type="HOGENOM" id="CLU_1607937_0_0_6"/>
<dbReference type="RefSeq" id="WP_011508446.1">
    <property type="nucleotide sequence ID" value="NC_007963.1"/>
</dbReference>
<keyword evidence="1" id="KW-0732">Signal</keyword>